<dbReference type="Gene3D" id="3.80.10.10">
    <property type="entry name" value="Ribonuclease Inhibitor"/>
    <property type="match status" value="1"/>
</dbReference>
<accession>A0AAV2L7X0</accession>
<dbReference type="PROSITE" id="PS50188">
    <property type="entry name" value="B302_SPRY"/>
    <property type="match status" value="1"/>
</dbReference>
<dbReference type="InterPro" id="IPR006574">
    <property type="entry name" value="PRY"/>
</dbReference>
<dbReference type="InterPro" id="IPR032675">
    <property type="entry name" value="LRR_dom_sf"/>
</dbReference>
<evidence type="ECO:0000313" key="5">
    <source>
        <dbReference type="Proteomes" id="UP001497482"/>
    </source>
</evidence>
<keyword evidence="2" id="KW-0677">Repeat</keyword>
<keyword evidence="5" id="KW-1185">Reference proteome</keyword>
<dbReference type="SMART" id="SM00449">
    <property type="entry name" value="SPRY"/>
    <property type="match status" value="1"/>
</dbReference>
<dbReference type="InterPro" id="IPR043136">
    <property type="entry name" value="B30.2/SPRY_sf"/>
</dbReference>
<sequence length="370" mass="41011">MSTVYGLSVPSNQELLRGLLGRPRSGPRAPQKTADYLLRRLEEGSVSVERSEAIFHCLSELKERRLVEQMQHVLTSGRPVGEGMSQSQWAALVFLLLTSHRQDVFELKKLAGCYLTQDGCLSLVSALTSVQNQLSLLDLSRNHPGASAVLQLSGLQGAPHSPLQTLILRPAGAQWLRPKIRYFTRLTMDPDTAYRHLRLSRDLTQALHVQQDHDYADGNARFDKCPQLLCAQELYERSYWELEWTGKVTVGLCYPSLTRKGNTSVCGFGTGPDSWGLTCTQGGFAVTHQGKHTLLGFSASSRGRVAVFVDVPAGLLEFYAVTQDQDEPVLLHTFRADFAQPLVPGLQLLFGSSVKLCDLEQEEPDYLQGL</sequence>
<name>A0AAV2L7X0_KNICA</name>
<proteinExistence type="predicted"/>
<dbReference type="PRINTS" id="PR01407">
    <property type="entry name" value="BUTYPHLNCDUF"/>
</dbReference>
<dbReference type="InterPro" id="IPR051261">
    <property type="entry name" value="NLR"/>
</dbReference>
<dbReference type="Gene3D" id="2.60.120.920">
    <property type="match status" value="1"/>
</dbReference>
<gene>
    <name evidence="4" type="ORF">KC01_LOCUS26858</name>
</gene>
<dbReference type="Proteomes" id="UP001497482">
    <property type="component" value="Chromosome 22"/>
</dbReference>
<protein>
    <recommendedName>
        <fullName evidence="3">B30.2/SPRY domain-containing protein</fullName>
    </recommendedName>
</protein>
<dbReference type="InterPro" id="IPR003877">
    <property type="entry name" value="SPRY_dom"/>
</dbReference>
<evidence type="ECO:0000313" key="4">
    <source>
        <dbReference type="EMBL" id="CAL1598483.1"/>
    </source>
</evidence>
<dbReference type="AlphaFoldDB" id="A0AAV2L7X0"/>
<dbReference type="PANTHER" id="PTHR24106">
    <property type="entry name" value="NACHT, LRR AND CARD DOMAINS-CONTAINING"/>
    <property type="match status" value="1"/>
</dbReference>
<dbReference type="Pfam" id="PF00622">
    <property type="entry name" value="SPRY"/>
    <property type="match status" value="1"/>
</dbReference>
<dbReference type="Pfam" id="PF13765">
    <property type="entry name" value="PRY"/>
    <property type="match status" value="1"/>
</dbReference>
<dbReference type="SUPFAM" id="SSF52047">
    <property type="entry name" value="RNI-like"/>
    <property type="match status" value="1"/>
</dbReference>
<dbReference type="InterPro" id="IPR013320">
    <property type="entry name" value="ConA-like_dom_sf"/>
</dbReference>
<dbReference type="EMBL" id="OZ035844">
    <property type="protein sequence ID" value="CAL1598483.1"/>
    <property type="molecule type" value="Genomic_DNA"/>
</dbReference>
<dbReference type="SUPFAM" id="SSF49899">
    <property type="entry name" value="Concanavalin A-like lectins/glucanases"/>
    <property type="match status" value="1"/>
</dbReference>
<feature type="domain" description="B30.2/SPRY" evidence="3">
    <location>
        <begin position="166"/>
        <end position="363"/>
    </location>
</feature>
<keyword evidence="1" id="KW-0433">Leucine-rich repeat</keyword>
<evidence type="ECO:0000259" key="3">
    <source>
        <dbReference type="PROSITE" id="PS50188"/>
    </source>
</evidence>
<dbReference type="InterPro" id="IPR001870">
    <property type="entry name" value="B30.2/SPRY"/>
</dbReference>
<organism evidence="4 5">
    <name type="scientific">Knipowitschia caucasica</name>
    <name type="common">Caucasian dwarf goby</name>
    <name type="synonym">Pomatoschistus caucasicus</name>
    <dbReference type="NCBI Taxonomy" id="637954"/>
    <lineage>
        <taxon>Eukaryota</taxon>
        <taxon>Metazoa</taxon>
        <taxon>Chordata</taxon>
        <taxon>Craniata</taxon>
        <taxon>Vertebrata</taxon>
        <taxon>Euteleostomi</taxon>
        <taxon>Actinopterygii</taxon>
        <taxon>Neopterygii</taxon>
        <taxon>Teleostei</taxon>
        <taxon>Neoteleostei</taxon>
        <taxon>Acanthomorphata</taxon>
        <taxon>Gobiaria</taxon>
        <taxon>Gobiiformes</taxon>
        <taxon>Gobioidei</taxon>
        <taxon>Gobiidae</taxon>
        <taxon>Gobiinae</taxon>
        <taxon>Knipowitschia</taxon>
    </lineage>
</organism>
<reference evidence="4 5" key="1">
    <citation type="submission" date="2024-04" db="EMBL/GenBank/DDBJ databases">
        <authorList>
            <person name="Waldvogel A.-M."/>
            <person name="Schoenle A."/>
        </authorList>
    </citation>
    <scope>NUCLEOTIDE SEQUENCE [LARGE SCALE GENOMIC DNA]</scope>
</reference>
<dbReference type="SMART" id="SM00589">
    <property type="entry name" value="PRY"/>
    <property type="match status" value="1"/>
</dbReference>
<evidence type="ECO:0000256" key="1">
    <source>
        <dbReference type="ARBA" id="ARBA00022614"/>
    </source>
</evidence>
<dbReference type="InterPro" id="IPR003879">
    <property type="entry name" value="Butyrophylin_SPRY"/>
</dbReference>
<evidence type="ECO:0000256" key="2">
    <source>
        <dbReference type="ARBA" id="ARBA00022737"/>
    </source>
</evidence>